<dbReference type="Gene3D" id="3.30.450.20">
    <property type="entry name" value="PAS domain"/>
    <property type="match status" value="3"/>
</dbReference>
<dbReference type="Proteomes" id="UP000565262">
    <property type="component" value="Unassembled WGS sequence"/>
</dbReference>
<evidence type="ECO:0000256" key="14">
    <source>
        <dbReference type="ARBA" id="ARBA00064003"/>
    </source>
</evidence>
<keyword evidence="11 19" id="KW-1133">Transmembrane helix</keyword>
<dbReference type="Gene3D" id="1.10.287.130">
    <property type="match status" value="1"/>
</dbReference>
<dbReference type="InterPro" id="IPR000014">
    <property type="entry name" value="PAS"/>
</dbReference>
<comment type="subunit">
    <text evidence="14">At low DSF concentrations, interacts with RpfF.</text>
</comment>
<keyword evidence="18" id="KW-0175">Coiled coil</keyword>
<dbReference type="Gene3D" id="3.40.50.2300">
    <property type="match status" value="2"/>
</dbReference>
<dbReference type="SMART" id="SM00073">
    <property type="entry name" value="HPT"/>
    <property type="match status" value="1"/>
</dbReference>
<feature type="coiled-coil region" evidence="18">
    <location>
        <begin position="1414"/>
        <end position="1441"/>
    </location>
</feature>
<evidence type="ECO:0000256" key="11">
    <source>
        <dbReference type="ARBA" id="ARBA00022989"/>
    </source>
</evidence>
<evidence type="ECO:0000256" key="9">
    <source>
        <dbReference type="ARBA" id="ARBA00022777"/>
    </source>
</evidence>
<feature type="domain" description="Histidine kinase" evidence="20">
    <location>
        <begin position="785"/>
        <end position="1006"/>
    </location>
</feature>
<dbReference type="EMBL" id="JACJFM010000006">
    <property type="protein sequence ID" value="MBB1486241.1"/>
    <property type="molecule type" value="Genomic_DNA"/>
</dbReference>
<dbReference type="PANTHER" id="PTHR45339:SF1">
    <property type="entry name" value="HYBRID SIGNAL TRANSDUCTION HISTIDINE KINASE J"/>
    <property type="match status" value="1"/>
</dbReference>
<evidence type="ECO:0000256" key="15">
    <source>
        <dbReference type="ARBA" id="ARBA00068150"/>
    </source>
</evidence>
<dbReference type="PROSITE" id="PS50113">
    <property type="entry name" value="PAC"/>
    <property type="match status" value="2"/>
</dbReference>
<evidence type="ECO:0000313" key="26">
    <source>
        <dbReference type="EMBL" id="MBB1486241.1"/>
    </source>
</evidence>
<dbReference type="InterPro" id="IPR001610">
    <property type="entry name" value="PAC"/>
</dbReference>
<keyword evidence="10" id="KW-0067">ATP-binding</keyword>
<evidence type="ECO:0000256" key="6">
    <source>
        <dbReference type="ARBA" id="ARBA00022679"/>
    </source>
</evidence>
<dbReference type="InterPro" id="IPR036641">
    <property type="entry name" value="HPT_dom_sf"/>
</dbReference>
<evidence type="ECO:0000256" key="19">
    <source>
        <dbReference type="SAM" id="Phobius"/>
    </source>
</evidence>
<keyword evidence="12" id="KW-0902">Two-component regulatory system</keyword>
<dbReference type="SUPFAM" id="SSF55874">
    <property type="entry name" value="ATPase domain of HSP90 chaperone/DNA topoisomerase II/histidine kinase"/>
    <property type="match status" value="1"/>
</dbReference>
<feature type="domain" description="Response regulatory" evidence="21">
    <location>
        <begin position="1176"/>
        <end position="1298"/>
    </location>
</feature>
<reference evidence="26 27" key="1">
    <citation type="submission" date="2020-08" db="EMBL/GenBank/DDBJ databases">
        <title>Oceanospirillum sp. nov. isolated from marine sediment.</title>
        <authorList>
            <person name="Ji X."/>
        </authorList>
    </citation>
    <scope>NUCLEOTIDE SEQUENCE [LARGE SCALE GENOMIC DNA]</scope>
    <source>
        <strain evidence="26 27">D5</strain>
    </source>
</reference>
<dbReference type="Gene3D" id="1.20.120.160">
    <property type="entry name" value="HPT domain"/>
    <property type="match status" value="1"/>
</dbReference>
<dbReference type="InterPro" id="IPR011006">
    <property type="entry name" value="CheY-like_superfamily"/>
</dbReference>
<evidence type="ECO:0000313" key="27">
    <source>
        <dbReference type="Proteomes" id="UP000565262"/>
    </source>
</evidence>
<evidence type="ECO:0000256" key="8">
    <source>
        <dbReference type="ARBA" id="ARBA00022741"/>
    </source>
</evidence>
<dbReference type="PROSITE" id="PS50109">
    <property type="entry name" value="HIS_KIN"/>
    <property type="match status" value="1"/>
</dbReference>
<dbReference type="InterPro" id="IPR005467">
    <property type="entry name" value="His_kinase_dom"/>
</dbReference>
<dbReference type="FunFam" id="1.10.287.130:FF:000002">
    <property type="entry name" value="Two-component osmosensing histidine kinase"/>
    <property type="match status" value="1"/>
</dbReference>
<evidence type="ECO:0000256" key="7">
    <source>
        <dbReference type="ARBA" id="ARBA00022692"/>
    </source>
</evidence>
<evidence type="ECO:0000256" key="5">
    <source>
        <dbReference type="ARBA" id="ARBA00022553"/>
    </source>
</evidence>
<dbReference type="InterPro" id="IPR035965">
    <property type="entry name" value="PAS-like_dom_sf"/>
</dbReference>
<dbReference type="NCBIfam" id="TIGR00229">
    <property type="entry name" value="sensory_box"/>
    <property type="match status" value="2"/>
</dbReference>
<dbReference type="InterPro" id="IPR003660">
    <property type="entry name" value="HAMP_dom"/>
</dbReference>
<dbReference type="InterPro" id="IPR008207">
    <property type="entry name" value="Sig_transdc_His_kin_Hpt_dom"/>
</dbReference>
<dbReference type="SUPFAM" id="SSF55785">
    <property type="entry name" value="PYP-like sensor domain (PAS domain)"/>
    <property type="match status" value="3"/>
</dbReference>
<evidence type="ECO:0000256" key="12">
    <source>
        <dbReference type="ARBA" id="ARBA00023012"/>
    </source>
</evidence>
<dbReference type="CDD" id="cd00082">
    <property type="entry name" value="HisKA"/>
    <property type="match status" value="1"/>
</dbReference>
<evidence type="ECO:0000259" key="23">
    <source>
        <dbReference type="PROSITE" id="PS50113"/>
    </source>
</evidence>
<dbReference type="PROSITE" id="PS50112">
    <property type="entry name" value="PAS"/>
    <property type="match status" value="1"/>
</dbReference>
<dbReference type="Gene3D" id="3.30.565.10">
    <property type="entry name" value="Histidine kinase-like ATPase, C-terminal domain"/>
    <property type="match status" value="1"/>
</dbReference>
<keyword evidence="8" id="KW-0547">Nucleotide-binding</keyword>
<dbReference type="Pfam" id="PF13426">
    <property type="entry name" value="PAS_9"/>
    <property type="match status" value="1"/>
</dbReference>
<comment type="catalytic activity">
    <reaction evidence="1">
        <text>ATP + protein L-histidine = ADP + protein N-phospho-L-histidine.</text>
        <dbReference type="EC" id="2.7.13.3"/>
    </reaction>
</comment>
<dbReference type="InterPro" id="IPR036097">
    <property type="entry name" value="HisK_dim/P_sf"/>
</dbReference>
<dbReference type="PROSITE" id="PS50894">
    <property type="entry name" value="HPT"/>
    <property type="match status" value="1"/>
</dbReference>
<dbReference type="EC" id="2.7.13.3" evidence="3"/>
<feature type="domain" description="PAC" evidence="23">
    <location>
        <begin position="458"/>
        <end position="510"/>
    </location>
</feature>
<dbReference type="InterPro" id="IPR001789">
    <property type="entry name" value="Sig_transdc_resp-reg_receiver"/>
</dbReference>
<dbReference type="InterPro" id="IPR000700">
    <property type="entry name" value="PAS-assoc_C"/>
</dbReference>
<sequence length="1450" mass="162939">MRLMSKVILTGTLSVLLIIGALSYFLLSGIEKTLSEELDNQLNGSLKLAASKIEQQQNDILRISSLASKNRGFSRALDLYESRGVNQILNNLPQVYPFIHYALITEPDGSIFASSTRSHSGDKLAGEQLLLKNAFENPRFILPIGSHPVAGHYGTDTFLQTIGLQARLSQWLVAPLTRKDQTIGYLILAVDWRVIQHNILKTIVTDLLLEGRAVEAVLLTDQSYRVEVSHYATGMDGSEWRPYLVKEGQQFFFRPGDDLVWKHSSLYDGDDTVKLVVIYNQERAFRLLGAARQTIIEGSLLCLLVLIGVFIVLVRLGLVARLEILYQGAEKIGQGDLEQRLPELGKDEIGNLAVAMNRMASNLQKTTASREQLDHQVHEKQRALSDLADRQFALDQHAIVAITDVKGTITYVNKKFCTISGYHQKELVGQNHRILNSGYHDSEFFKEMYRTIARGDVWHGELRNRNKSGEFYWVDTTIVPLMGSNSKPISYISIRTDITSRKQAELAQKESARQLELVIASTEVGMWDWKVQTGQVIFNERWANIIGYTLAELEPVSIDTWMQFAHPDDLEESGRLLEAHWQGESESYCFEARMKHKTGHWVWVLDTGRVVEWEADGKPRRMIGTHLDISEQKEAEQRIRKNMALQESILNSTDNGILVTDLQGNIIRFNQQFIHLWQIPDDLQQEKNFKAVTRHARKQLKTPELFENSLHNKKQTHDASFDILEFNDGRVYEQVAMPMMMDNMLTGWVWSFRDETERIKAQNALIHAKEAAEAATRAKSEFLASMSHEIRTPMNGVIGMLGLLLNTNLTEDQQHRARIAQSSAHSLLTLINDILDYSKAEAGRIDLECIDFNLTSMLSEFAESMAFQAQGKELELVLDAGEVEYAVVRGDPERLRQILTNLVSNAIKFTQKGEVIIRAGLHDHSSSQWRFTCAVIDSGIGIPADKQGALFDSFSQVDSSTTRQYGGTGLGLAIVRKLCHLMQGEVSVDSQPGQGSCFEINVLLEKSDLRQRVIPDVDISQLELLIVDDNPVNREVLTGQLQHWGAHVSEAENAQQALALCQKKAEISKCPPFDAAFLDMQMPEMDGAELGHILQQDDRYRAMKLVMMTSMAQKGDAEHFQRLGFSGYFPKPATPSDLINALKLIVTGSTDASDSPAMLTRHYVQSMPQPRLHNETLLLVEDNHVNQLVVTGILEELGYHIITAGNGLEAIETLNQYDDGYFALILMDCQMPEMDGYEACRQVRSGVCGDLVAGLPIVALTANAMTGDKEKCLAAGMDDYLAKPIVPEDLISKLNHWLPEASLSVSETTLAEFSGAAENTDISGYRVFSDDDKTESYPIWDRADFEKRILGIESVFNELIETFLEELPGKIAEFSQVYQQQDFYQLRNLAHALKGEASNLSACRLQHLAYCVEKTSESVNAEQTEKALEELQEVAQQTILHLNHILEKNL</sequence>
<dbReference type="GO" id="GO:0000155">
    <property type="term" value="F:phosphorelay sensor kinase activity"/>
    <property type="evidence" value="ECO:0007669"/>
    <property type="project" value="InterPro"/>
</dbReference>
<dbReference type="Gene3D" id="6.10.340.10">
    <property type="match status" value="1"/>
</dbReference>
<name>A0A839IMW4_9GAMM</name>
<feature type="modified residue" description="4-aspartylphosphate" evidence="17">
    <location>
        <position position="1228"/>
    </location>
</feature>
<dbReference type="SMART" id="SM00091">
    <property type="entry name" value="PAS"/>
    <property type="match status" value="3"/>
</dbReference>
<dbReference type="SUPFAM" id="SSF47384">
    <property type="entry name" value="Homodimeric domain of signal transducing histidine kinase"/>
    <property type="match status" value="1"/>
</dbReference>
<feature type="domain" description="HAMP" evidence="24">
    <location>
        <begin position="316"/>
        <end position="368"/>
    </location>
</feature>
<evidence type="ECO:0000259" key="20">
    <source>
        <dbReference type="PROSITE" id="PS50109"/>
    </source>
</evidence>
<feature type="domain" description="PAS" evidence="22">
    <location>
        <begin position="400"/>
        <end position="456"/>
    </location>
</feature>
<dbReference type="SUPFAM" id="SSF158472">
    <property type="entry name" value="HAMP domain-like"/>
    <property type="match status" value="1"/>
</dbReference>
<dbReference type="Pfam" id="PF00672">
    <property type="entry name" value="HAMP"/>
    <property type="match status" value="1"/>
</dbReference>
<dbReference type="GO" id="GO:0005524">
    <property type="term" value="F:ATP binding"/>
    <property type="evidence" value="ECO:0007669"/>
    <property type="project" value="UniProtKB-KW"/>
</dbReference>
<dbReference type="InterPro" id="IPR013655">
    <property type="entry name" value="PAS_fold_3"/>
</dbReference>
<dbReference type="InterPro" id="IPR003594">
    <property type="entry name" value="HATPase_dom"/>
</dbReference>
<dbReference type="PROSITE" id="PS50885">
    <property type="entry name" value="HAMP"/>
    <property type="match status" value="1"/>
</dbReference>
<dbReference type="CDD" id="cd00130">
    <property type="entry name" value="PAS"/>
    <property type="match status" value="2"/>
</dbReference>
<feature type="domain" description="Response regulatory" evidence="21">
    <location>
        <begin position="1023"/>
        <end position="1146"/>
    </location>
</feature>
<keyword evidence="9" id="KW-0418">Kinase</keyword>
<evidence type="ECO:0000259" key="21">
    <source>
        <dbReference type="PROSITE" id="PS50110"/>
    </source>
</evidence>
<dbReference type="InterPro" id="IPR036890">
    <property type="entry name" value="HATPase_C_sf"/>
</dbReference>
<protein>
    <recommendedName>
        <fullName evidence="15">Sensory/regulatory protein RpfC</fullName>
        <ecNumber evidence="3">2.7.13.3</ecNumber>
    </recommendedName>
</protein>
<comment type="subcellular location">
    <subcellularLocation>
        <location evidence="2">Cell membrane</location>
        <topology evidence="2">Multi-pass membrane protein</topology>
    </subcellularLocation>
</comment>
<feature type="transmembrane region" description="Helical" evidence="19">
    <location>
        <begin position="6"/>
        <end position="27"/>
    </location>
</feature>
<evidence type="ECO:0000256" key="13">
    <source>
        <dbReference type="ARBA" id="ARBA00023136"/>
    </source>
</evidence>
<feature type="modified residue" description="4-aspartylphosphate" evidence="17">
    <location>
        <position position="1079"/>
    </location>
</feature>
<dbReference type="Pfam" id="PF01627">
    <property type="entry name" value="Hpt"/>
    <property type="match status" value="1"/>
</dbReference>
<keyword evidence="27" id="KW-1185">Reference proteome</keyword>
<feature type="domain" description="PAC" evidence="23">
    <location>
        <begin position="588"/>
        <end position="641"/>
    </location>
</feature>
<dbReference type="PROSITE" id="PS50110">
    <property type="entry name" value="RESPONSE_REGULATORY"/>
    <property type="match status" value="2"/>
</dbReference>
<feature type="domain" description="HPt" evidence="25">
    <location>
        <begin position="1352"/>
        <end position="1449"/>
    </location>
</feature>
<dbReference type="RefSeq" id="WP_182808026.1">
    <property type="nucleotide sequence ID" value="NZ_JACJFM010000006.1"/>
</dbReference>
<dbReference type="SUPFAM" id="SSF47226">
    <property type="entry name" value="Histidine-containing phosphotransfer domain, HPT domain"/>
    <property type="match status" value="1"/>
</dbReference>
<evidence type="ECO:0000256" key="17">
    <source>
        <dbReference type="PROSITE-ProRule" id="PRU00169"/>
    </source>
</evidence>
<evidence type="ECO:0000256" key="10">
    <source>
        <dbReference type="ARBA" id="ARBA00022840"/>
    </source>
</evidence>
<dbReference type="Pfam" id="PF02518">
    <property type="entry name" value="HATPase_c"/>
    <property type="match status" value="1"/>
</dbReference>
<keyword evidence="5 17" id="KW-0597">Phosphoprotein</keyword>
<dbReference type="SMART" id="SM00448">
    <property type="entry name" value="REC"/>
    <property type="match status" value="2"/>
</dbReference>
<dbReference type="Pfam" id="PF00072">
    <property type="entry name" value="Response_reg"/>
    <property type="match status" value="2"/>
</dbReference>
<keyword evidence="6" id="KW-0808">Transferase</keyword>
<evidence type="ECO:0000256" key="2">
    <source>
        <dbReference type="ARBA" id="ARBA00004651"/>
    </source>
</evidence>
<dbReference type="SMART" id="SM00388">
    <property type="entry name" value="HisKA"/>
    <property type="match status" value="1"/>
</dbReference>
<dbReference type="SMART" id="SM00304">
    <property type="entry name" value="HAMP"/>
    <property type="match status" value="1"/>
</dbReference>
<evidence type="ECO:0000259" key="25">
    <source>
        <dbReference type="PROSITE" id="PS50894"/>
    </source>
</evidence>
<dbReference type="InterPro" id="IPR004358">
    <property type="entry name" value="Sig_transdc_His_kin-like_C"/>
</dbReference>
<accession>A0A839IMW4</accession>
<evidence type="ECO:0000256" key="1">
    <source>
        <dbReference type="ARBA" id="ARBA00000085"/>
    </source>
</evidence>
<dbReference type="GO" id="GO:0005886">
    <property type="term" value="C:plasma membrane"/>
    <property type="evidence" value="ECO:0007669"/>
    <property type="project" value="UniProtKB-SubCell"/>
</dbReference>
<keyword evidence="4" id="KW-1003">Cell membrane</keyword>
<comment type="caution">
    <text evidence="26">The sequence shown here is derived from an EMBL/GenBank/DDBJ whole genome shotgun (WGS) entry which is preliminary data.</text>
</comment>
<feature type="modified residue" description="Phosphohistidine" evidence="16">
    <location>
        <position position="1391"/>
    </location>
</feature>
<evidence type="ECO:0000256" key="3">
    <source>
        <dbReference type="ARBA" id="ARBA00012438"/>
    </source>
</evidence>
<keyword evidence="13 19" id="KW-0472">Membrane</keyword>
<dbReference type="InterPro" id="IPR003661">
    <property type="entry name" value="HisK_dim/P_dom"/>
</dbReference>
<evidence type="ECO:0000259" key="22">
    <source>
        <dbReference type="PROSITE" id="PS50112"/>
    </source>
</evidence>
<organism evidence="26 27">
    <name type="scientific">Oceanospirillum sediminis</name>
    <dbReference type="NCBI Taxonomy" id="2760088"/>
    <lineage>
        <taxon>Bacteria</taxon>
        <taxon>Pseudomonadati</taxon>
        <taxon>Pseudomonadota</taxon>
        <taxon>Gammaproteobacteria</taxon>
        <taxon>Oceanospirillales</taxon>
        <taxon>Oceanospirillaceae</taxon>
        <taxon>Oceanospirillum</taxon>
    </lineage>
</organism>
<keyword evidence="7 19" id="KW-0812">Transmembrane</keyword>
<evidence type="ECO:0000259" key="24">
    <source>
        <dbReference type="PROSITE" id="PS50885"/>
    </source>
</evidence>
<dbReference type="Pfam" id="PF08447">
    <property type="entry name" value="PAS_3"/>
    <property type="match status" value="1"/>
</dbReference>
<dbReference type="CDD" id="cd16922">
    <property type="entry name" value="HATPase_EvgS-ArcB-TorS-like"/>
    <property type="match status" value="1"/>
</dbReference>
<dbReference type="SMART" id="SM00387">
    <property type="entry name" value="HATPase_c"/>
    <property type="match status" value="1"/>
</dbReference>
<evidence type="ECO:0000256" key="4">
    <source>
        <dbReference type="ARBA" id="ARBA00022475"/>
    </source>
</evidence>
<dbReference type="PRINTS" id="PR00344">
    <property type="entry name" value="BCTRLSENSOR"/>
</dbReference>
<dbReference type="CDD" id="cd17546">
    <property type="entry name" value="REC_hyHK_CKI1_RcsC-like"/>
    <property type="match status" value="2"/>
</dbReference>
<dbReference type="SUPFAM" id="SSF52172">
    <property type="entry name" value="CheY-like"/>
    <property type="match status" value="2"/>
</dbReference>
<dbReference type="Pfam" id="PF00512">
    <property type="entry name" value="HisKA"/>
    <property type="match status" value="1"/>
</dbReference>
<dbReference type="Pfam" id="PF12860">
    <property type="entry name" value="PAS_7"/>
    <property type="match status" value="1"/>
</dbReference>
<dbReference type="FunFam" id="3.30.565.10:FF:000010">
    <property type="entry name" value="Sensor histidine kinase RcsC"/>
    <property type="match status" value="1"/>
</dbReference>
<proteinExistence type="predicted"/>
<evidence type="ECO:0000256" key="16">
    <source>
        <dbReference type="PROSITE-ProRule" id="PRU00110"/>
    </source>
</evidence>
<dbReference type="CDD" id="cd06225">
    <property type="entry name" value="HAMP"/>
    <property type="match status" value="1"/>
</dbReference>
<dbReference type="SMART" id="SM00086">
    <property type="entry name" value="PAC"/>
    <property type="match status" value="2"/>
</dbReference>
<gene>
    <name evidence="26" type="ORF">H4O21_06430</name>
</gene>
<dbReference type="PANTHER" id="PTHR45339">
    <property type="entry name" value="HYBRID SIGNAL TRANSDUCTION HISTIDINE KINASE J"/>
    <property type="match status" value="1"/>
</dbReference>
<evidence type="ECO:0000256" key="18">
    <source>
        <dbReference type="SAM" id="Coils"/>
    </source>
</evidence>